<dbReference type="Proteomes" id="UP000253517">
    <property type="component" value="Unassembled WGS sequence"/>
</dbReference>
<dbReference type="AlphaFoldDB" id="A0A368ZZ70"/>
<evidence type="ECO:0000313" key="2">
    <source>
        <dbReference type="Proteomes" id="UP000253517"/>
    </source>
</evidence>
<gene>
    <name evidence="1" type="ORF">DES35_10410</name>
</gene>
<accession>A0A368ZZ70</accession>
<sequence>MPILQFKNIVIQFLLTFSTLTGISQSIEIEPVCKLPKELNENSGMAAWGDTLLWLVNDSGNDPVLYAIDTSCTIVKKFWVANAENFDWEDLATDKEGNLYIADIGNNSNKRQTLVIYKIPKSELLSFSDTITPEFSICFFYSDQIEFPPVKERRYFDAEALFHFNDSLTLITKNRTNPFDGKALMYRIPPMPGNFSLNVFDTLFTGLGLMELHWVSGADIFNDAVVIALSYDKIILFDVHNPDKKISLDLKLYKQFESIAIGDKYMYISNEKNVKNKPILYRVKLTELEKYFRKIQDL</sequence>
<protein>
    <recommendedName>
        <fullName evidence="3">T9SS C-terminal target domain-containing protein</fullName>
    </recommendedName>
</protein>
<comment type="caution">
    <text evidence="1">The sequence shown here is derived from an EMBL/GenBank/DDBJ whole genome shotgun (WGS) entry which is preliminary data.</text>
</comment>
<dbReference type="SUPFAM" id="SSF63825">
    <property type="entry name" value="YWTD domain"/>
    <property type="match status" value="1"/>
</dbReference>
<evidence type="ECO:0008006" key="3">
    <source>
        <dbReference type="Google" id="ProtNLM"/>
    </source>
</evidence>
<dbReference type="RefSeq" id="WP_051889440.1">
    <property type="nucleotide sequence ID" value="NZ_BHZF01000006.1"/>
</dbReference>
<dbReference type="EMBL" id="QPJS01000004">
    <property type="protein sequence ID" value="RCX02251.1"/>
    <property type="molecule type" value="Genomic_DNA"/>
</dbReference>
<name>A0A368ZZ70_9FLAO</name>
<evidence type="ECO:0000313" key="1">
    <source>
        <dbReference type="EMBL" id="RCX02251.1"/>
    </source>
</evidence>
<proteinExistence type="predicted"/>
<organism evidence="1 2">
    <name type="scientific">Schleiferia thermophila</name>
    <dbReference type="NCBI Taxonomy" id="884107"/>
    <lineage>
        <taxon>Bacteria</taxon>
        <taxon>Pseudomonadati</taxon>
        <taxon>Bacteroidota</taxon>
        <taxon>Flavobacteriia</taxon>
        <taxon>Flavobacteriales</taxon>
        <taxon>Schleiferiaceae</taxon>
        <taxon>Schleiferia</taxon>
    </lineage>
</organism>
<keyword evidence="2" id="KW-1185">Reference proteome</keyword>
<reference evidence="1 2" key="1">
    <citation type="submission" date="2018-07" db="EMBL/GenBank/DDBJ databases">
        <title>Genomic Encyclopedia of Type Strains, Phase IV (KMG-IV): sequencing the most valuable type-strain genomes for metagenomic binning, comparative biology and taxonomic classification.</title>
        <authorList>
            <person name="Goeker M."/>
        </authorList>
    </citation>
    <scope>NUCLEOTIDE SEQUENCE [LARGE SCALE GENOMIC DNA]</scope>
    <source>
        <strain evidence="1 2">DSM 21410</strain>
    </source>
</reference>